<keyword evidence="2" id="KW-0238">DNA-binding</keyword>
<dbReference type="InterPro" id="IPR007889">
    <property type="entry name" value="HTH_Psq"/>
</dbReference>
<name>U9SRC7_RHIID</name>
<dbReference type="Pfam" id="PF03184">
    <property type="entry name" value="DDE_1"/>
    <property type="match status" value="1"/>
</dbReference>
<dbReference type="EMBL" id="KI298724">
    <property type="protein sequence ID" value="ERZ98488.1"/>
    <property type="molecule type" value="Genomic_DNA"/>
</dbReference>
<dbReference type="VEuPathDB" id="FungiDB:RhiirFUN_022366"/>
<sequence length="354" mass="41097">MTEKKRRQWNAREKIAIIMYHENGHSKRKTADKFNIQAKQLCDWISKKLQLLKVQPGVKRLNIGVKPKYPALETALVTWVKEKRKNQNAVTRSMIQIKAQTLAQQRQWQVMCSGISNRHRTTIAQRLPEDLIEKQQSFLAFVTYRRIQHDYPLAYIGNMDETPVSFDLPTNTTVDELGARSVSIRTTGHERTNFTVVLTCMADGTKLPPLIIFKLKNIPRGNFPPGVIIRTNQKGWMNENEMLFWIENVWVKRERLSNPQSLLVLDSFSAHIVDSVKRRFIEKKTDIAVIPGGLTSRLQPLDVSVNKSFKSKMRRRYNEWMAETIKDLTPTGIIKRPTYETVAHWVKDSWEAVD</sequence>
<dbReference type="eggNOG" id="KOG3105">
    <property type="taxonomic scope" value="Eukaryota"/>
</dbReference>
<evidence type="ECO:0000259" key="4">
    <source>
        <dbReference type="Pfam" id="PF03184"/>
    </source>
</evidence>
<protein>
    <recommendedName>
        <fullName evidence="8">Pogo transposable element with krab domain</fullName>
    </recommendedName>
</protein>
<dbReference type="InterPro" id="IPR050863">
    <property type="entry name" value="CenT-Element_Derived"/>
</dbReference>
<feature type="domain" description="HTH CENPB-type" evidence="5">
    <location>
        <begin position="69"/>
        <end position="105"/>
    </location>
</feature>
<evidence type="ECO:0000256" key="1">
    <source>
        <dbReference type="ARBA" id="ARBA00004123"/>
    </source>
</evidence>
<dbReference type="HOGENOM" id="CLU_033137_2_1_1"/>
<evidence type="ECO:0000256" key="2">
    <source>
        <dbReference type="ARBA" id="ARBA00023125"/>
    </source>
</evidence>
<comment type="subcellular location">
    <subcellularLocation>
        <location evidence="1">Nucleus</location>
    </subcellularLocation>
</comment>
<organism evidence="7">
    <name type="scientific">Rhizophagus irregularis (strain DAOM 181602 / DAOM 197198 / MUCL 43194)</name>
    <name type="common">Arbuscular mycorrhizal fungus</name>
    <name type="synonym">Glomus intraradices</name>
    <dbReference type="NCBI Taxonomy" id="747089"/>
    <lineage>
        <taxon>Eukaryota</taxon>
        <taxon>Fungi</taxon>
        <taxon>Fungi incertae sedis</taxon>
        <taxon>Mucoromycota</taxon>
        <taxon>Glomeromycotina</taxon>
        <taxon>Glomeromycetes</taxon>
        <taxon>Glomerales</taxon>
        <taxon>Glomeraceae</taxon>
        <taxon>Rhizophagus</taxon>
    </lineage>
</organism>
<dbReference type="GO" id="GO:0005634">
    <property type="term" value="C:nucleus"/>
    <property type="evidence" value="ECO:0007669"/>
    <property type="project" value="UniProtKB-SubCell"/>
</dbReference>
<evidence type="ECO:0000313" key="7">
    <source>
        <dbReference type="EMBL" id="ERZ98488.1"/>
    </source>
</evidence>
<proteinExistence type="predicted"/>
<evidence type="ECO:0000259" key="6">
    <source>
        <dbReference type="Pfam" id="PF04218"/>
    </source>
</evidence>
<dbReference type="Pfam" id="PF04218">
    <property type="entry name" value="CENP-B_N"/>
    <property type="match status" value="1"/>
</dbReference>
<dbReference type="AlphaFoldDB" id="U9SRC7"/>
<keyword evidence="3" id="KW-0539">Nucleus</keyword>
<feature type="non-terminal residue" evidence="7">
    <location>
        <position position="354"/>
    </location>
</feature>
<dbReference type="Gene3D" id="1.10.10.60">
    <property type="entry name" value="Homeodomain-like"/>
    <property type="match status" value="2"/>
</dbReference>
<gene>
    <name evidence="7" type="ORF">GLOINDRAFT_10481</name>
</gene>
<dbReference type="SUPFAM" id="SSF46689">
    <property type="entry name" value="Homeodomain-like"/>
    <property type="match status" value="1"/>
</dbReference>
<evidence type="ECO:0008006" key="8">
    <source>
        <dbReference type="Google" id="ProtNLM"/>
    </source>
</evidence>
<feature type="domain" description="DDE-1" evidence="4">
    <location>
        <begin position="193"/>
        <end position="353"/>
    </location>
</feature>
<accession>U9SRC7</accession>
<evidence type="ECO:0000259" key="5">
    <source>
        <dbReference type="Pfam" id="PF03221"/>
    </source>
</evidence>
<evidence type="ECO:0000256" key="3">
    <source>
        <dbReference type="ARBA" id="ARBA00023242"/>
    </source>
</evidence>
<feature type="domain" description="HTH psq-type" evidence="6">
    <location>
        <begin position="4"/>
        <end position="53"/>
    </location>
</feature>
<dbReference type="PANTHER" id="PTHR19303">
    <property type="entry name" value="TRANSPOSON"/>
    <property type="match status" value="1"/>
</dbReference>
<dbReference type="Pfam" id="PF03221">
    <property type="entry name" value="HTH_Tnp_Tc5"/>
    <property type="match status" value="1"/>
</dbReference>
<dbReference type="InterPro" id="IPR006600">
    <property type="entry name" value="HTH_CenpB_DNA-bd_dom"/>
</dbReference>
<dbReference type="GO" id="GO:0003677">
    <property type="term" value="F:DNA binding"/>
    <property type="evidence" value="ECO:0007669"/>
    <property type="project" value="UniProtKB-KW"/>
</dbReference>
<dbReference type="PANTHER" id="PTHR19303:SF74">
    <property type="entry name" value="POGO TRANSPOSABLE ELEMENT WITH KRAB DOMAIN"/>
    <property type="match status" value="1"/>
</dbReference>
<dbReference type="InterPro" id="IPR009057">
    <property type="entry name" value="Homeodomain-like_sf"/>
</dbReference>
<dbReference type="InterPro" id="IPR004875">
    <property type="entry name" value="DDE_SF_endonuclease_dom"/>
</dbReference>
<reference evidence="7" key="1">
    <citation type="submission" date="2013-07" db="EMBL/GenBank/DDBJ databases">
        <title>The genome of an arbuscular mycorrhizal fungus provides insights into the evolution of the oldest plant symbiosis.</title>
        <authorList>
            <consortium name="DOE Joint Genome Institute"/>
            <person name="Tisserant E."/>
            <person name="Malbreil M."/>
            <person name="Kuo A."/>
            <person name="Kohler A."/>
            <person name="Symeonidi A."/>
            <person name="Balestrini R."/>
            <person name="Charron P."/>
            <person name="Duensing N."/>
            <person name="Frei-dit-Frey N."/>
            <person name="Gianinazzi-Pearson V."/>
            <person name="Gilbert B."/>
            <person name="Handa Y."/>
            <person name="Hijri M."/>
            <person name="Kaul R."/>
            <person name="Kawaguchi M."/>
            <person name="Krajinski F."/>
            <person name="Lammers P."/>
            <person name="Lapierre D."/>
            <person name="Masclaux F.G."/>
            <person name="Murat C."/>
            <person name="Morin E."/>
            <person name="Ndikumana S."/>
            <person name="Pagni M."/>
            <person name="Petitpierre D."/>
            <person name="Requena N."/>
            <person name="Rosikiewicz P."/>
            <person name="Riley R."/>
            <person name="Saito K."/>
            <person name="San Clemente H."/>
            <person name="Shapiro H."/>
            <person name="van Tuinen D."/>
            <person name="Becard G."/>
            <person name="Bonfante P."/>
            <person name="Paszkowski U."/>
            <person name="Shachar-Hill Y."/>
            <person name="Young J.P."/>
            <person name="Sanders I.R."/>
            <person name="Henrissat B."/>
            <person name="Rensing S.A."/>
            <person name="Grigoriev I.V."/>
            <person name="Corradi N."/>
            <person name="Roux C."/>
            <person name="Martin F."/>
        </authorList>
    </citation>
    <scope>NUCLEOTIDE SEQUENCE</scope>
    <source>
        <strain evidence="7">DAOM 197198</strain>
    </source>
</reference>